<proteinExistence type="predicted"/>
<comment type="caution">
    <text evidence="1">The sequence shown here is derived from an EMBL/GenBank/DDBJ whole genome shotgun (WGS) entry which is preliminary data.</text>
</comment>
<evidence type="ECO:0000313" key="1">
    <source>
        <dbReference type="EMBL" id="CAG5074940.1"/>
    </source>
</evidence>
<dbReference type="AlphaFoldDB" id="A0A8J2EBN1"/>
<organism evidence="1 2">
    <name type="scientific">Cotesia congregata</name>
    <name type="common">Parasitoid wasp</name>
    <name type="synonym">Apanteles congregatus</name>
    <dbReference type="NCBI Taxonomy" id="51543"/>
    <lineage>
        <taxon>Eukaryota</taxon>
        <taxon>Metazoa</taxon>
        <taxon>Ecdysozoa</taxon>
        <taxon>Arthropoda</taxon>
        <taxon>Hexapoda</taxon>
        <taxon>Insecta</taxon>
        <taxon>Pterygota</taxon>
        <taxon>Neoptera</taxon>
        <taxon>Endopterygota</taxon>
        <taxon>Hymenoptera</taxon>
        <taxon>Apocrita</taxon>
        <taxon>Ichneumonoidea</taxon>
        <taxon>Braconidae</taxon>
        <taxon>Microgastrinae</taxon>
        <taxon>Cotesia</taxon>
    </lineage>
</organism>
<dbReference type="EMBL" id="CAJNRD030001116">
    <property type="protein sequence ID" value="CAG5074940.1"/>
    <property type="molecule type" value="Genomic_DNA"/>
</dbReference>
<reference evidence="1" key="1">
    <citation type="submission" date="2021-04" db="EMBL/GenBank/DDBJ databases">
        <authorList>
            <person name="Chebbi M.A.C M."/>
        </authorList>
    </citation>
    <scope>NUCLEOTIDE SEQUENCE</scope>
</reference>
<keyword evidence="2" id="KW-1185">Reference proteome</keyword>
<dbReference type="SUPFAM" id="SSF50494">
    <property type="entry name" value="Trypsin-like serine proteases"/>
    <property type="match status" value="1"/>
</dbReference>
<evidence type="ECO:0000313" key="2">
    <source>
        <dbReference type="Proteomes" id="UP000786811"/>
    </source>
</evidence>
<dbReference type="OrthoDB" id="7674490at2759"/>
<sequence>MAGVPQVRGLYRQISLLIIKSDVITSVKVLIISTLLALAAAQDDYDEGTMQHALYFNNFESRTTSIRWGTLQFVGKAFSTSVIVAENKTHNYQGCVGVPVSKQHVLISRACNLNLNKKLVAVAAGAVNWDQENLFRDVKNVDSLGENLLVVTFANRETSPRSFLSFLFGWTSLCSGLKEAKHTFQKDILIVDDENCKISDDNFACGEDVSRELNLYHPRYVGSGSRPVIKEFTIYGFTNFKCSKKGSIDEVFPFVDSIKTLIVN</sequence>
<evidence type="ECO:0008006" key="3">
    <source>
        <dbReference type="Google" id="ProtNLM"/>
    </source>
</evidence>
<protein>
    <recommendedName>
        <fullName evidence="3">Peptidase S1 domain-containing protein</fullName>
    </recommendedName>
</protein>
<name>A0A8J2EBN1_COTCN</name>
<gene>
    <name evidence="1" type="ORF">HICCMSTLAB_LOCUS1151</name>
</gene>
<dbReference type="Proteomes" id="UP000786811">
    <property type="component" value="Unassembled WGS sequence"/>
</dbReference>
<dbReference type="InterPro" id="IPR009003">
    <property type="entry name" value="Peptidase_S1_PA"/>
</dbReference>
<accession>A0A8J2EBN1</accession>